<evidence type="ECO:0000313" key="1">
    <source>
        <dbReference type="EMBL" id="KAG0411965.1"/>
    </source>
</evidence>
<evidence type="ECO:0000313" key="2">
    <source>
        <dbReference type="Proteomes" id="UP000805193"/>
    </source>
</evidence>
<comment type="caution">
    <text evidence="1">The sequence shown here is derived from an EMBL/GenBank/DDBJ whole genome shotgun (WGS) entry which is preliminary data.</text>
</comment>
<protein>
    <submittedName>
        <fullName evidence="1">Uncharacterized protein</fullName>
    </submittedName>
</protein>
<dbReference type="EMBL" id="JABSTQ010011388">
    <property type="protein sequence ID" value="KAG0411965.1"/>
    <property type="molecule type" value="Genomic_DNA"/>
</dbReference>
<organism evidence="1 2">
    <name type="scientific">Ixodes persulcatus</name>
    <name type="common">Taiga tick</name>
    <dbReference type="NCBI Taxonomy" id="34615"/>
    <lineage>
        <taxon>Eukaryota</taxon>
        <taxon>Metazoa</taxon>
        <taxon>Ecdysozoa</taxon>
        <taxon>Arthropoda</taxon>
        <taxon>Chelicerata</taxon>
        <taxon>Arachnida</taxon>
        <taxon>Acari</taxon>
        <taxon>Parasitiformes</taxon>
        <taxon>Ixodida</taxon>
        <taxon>Ixodoidea</taxon>
        <taxon>Ixodidae</taxon>
        <taxon>Ixodinae</taxon>
        <taxon>Ixodes</taxon>
    </lineage>
</organism>
<reference evidence="1 2" key="1">
    <citation type="journal article" date="2020" name="Cell">
        <title>Large-Scale Comparative Analyses of Tick Genomes Elucidate Their Genetic Diversity and Vector Capacities.</title>
        <authorList>
            <consortium name="Tick Genome and Microbiome Consortium (TIGMIC)"/>
            <person name="Jia N."/>
            <person name="Wang J."/>
            <person name="Shi W."/>
            <person name="Du L."/>
            <person name="Sun Y."/>
            <person name="Zhan W."/>
            <person name="Jiang J.F."/>
            <person name="Wang Q."/>
            <person name="Zhang B."/>
            <person name="Ji P."/>
            <person name="Bell-Sakyi L."/>
            <person name="Cui X.M."/>
            <person name="Yuan T.T."/>
            <person name="Jiang B.G."/>
            <person name="Yang W.F."/>
            <person name="Lam T.T."/>
            <person name="Chang Q.C."/>
            <person name="Ding S.J."/>
            <person name="Wang X.J."/>
            <person name="Zhu J.G."/>
            <person name="Ruan X.D."/>
            <person name="Zhao L."/>
            <person name="Wei J.T."/>
            <person name="Ye R.Z."/>
            <person name="Que T.C."/>
            <person name="Du C.H."/>
            <person name="Zhou Y.H."/>
            <person name="Cheng J.X."/>
            <person name="Dai P.F."/>
            <person name="Guo W.B."/>
            <person name="Han X.H."/>
            <person name="Huang E.J."/>
            <person name="Li L.F."/>
            <person name="Wei W."/>
            <person name="Gao Y.C."/>
            <person name="Liu J.Z."/>
            <person name="Shao H.Z."/>
            <person name="Wang X."/>
            <person name="Wang C.C."/>
            <person name="Yang T.C."/>
            <person name="Huo Q.B."/>
            <person name="Li W."/>
            <person name="Chen H.Y."/>
            <person name="Chen S.E."/>
            <person name="Zhou L.G."/>
            <person name="Ni X.B."/>
            <person name="Tian J.H."/>
            <person name="Sheng Y."/>
            <person name="Liu T."/>
            <person name="Pan Y.S."/>
            <person name="Xia L.Y."/>
            <person name="Li J."/>
            <person name="Zhao F."/>
            <person name="Cao W.C."/>
        </authorList>
    </citation>
    <scope>NUCLEOTIDE SEQUENCE [LARGE SCALE GENOMIC DNA]</scope>
    <source>
        <strain evidence="1">Iper-2018</strain>
    </source>
</reference>
<dbReference type="Proteomes" id="UP000805193">
    <property type="component" value="Unassembled WGS sequence"/>
</dbReference>
<name>A0AC60NY23_IXOPE</name>
<proteinExistence type="predicted"/>
<sequence length="674" mass="72471">ADDQTRDSGRQKILLTMGEEETATVDRPGARPAQQRRRLPPHWPPRCAAMGRSSGGGVPVPSGSLVPLLLLLLTAVLVPHHAQRGEAAAQTSPLVSPSSSPEPSPADPGPARSSSSSPPSSSSVSTLVPGVSVLGDANVPDEQPARTPFPASVPGVAEGPGDPGVSRGGGAAKAAPLKPLRVGYLSNVGGKDNIRRQGLVVSGAMTYAILQVNNDSSLLPGYHLEMLFNDTRGEMLHGTKAVIESWRDGAVAFFGPEDSCYVEASVAASLNLPMISYDPADFLRRAVSENDGINGADRWFWASSTSENRTTCGFTCGPAKHLQRAASLKRRDEIVAAVLTFVVEPENSRYEIRYSAGEASAAQAQPRPASSKMISIQDCRILSIQSHVVSGYVGNKCITFPLQILGFDVDTVDTVQFSNHTGYPVWKGQIADTEDLDAILANLDTSVYTHIMTGYVPSLSVLERIRDLVIEMKRANPELVYICDPVMGDCSFLYVPADLVNVYKNDLVPIADIVTPNQFESELLTGVTIKDENLALDAMEAMHVMGATSVVITSTTVDGNTGSLVVFASKRTGDRMTSLRVEVPRIDAQFSGTGDLFAAVLVGWMTKSNNNLRVSVEKTVSTIQAVLKKTFRHAQNMHVEPELKYRSHELELRLVQSKDEIEEPPQNFKSVALT</sequence>
<feature type="non-terminal residue" evidence="1">
    <location>
        <position position="1"/>
    </location>
</feature>
<keyword evidence="2" id="KW-1185">Reference proteome</keyword>
<accession>A0AC60NY23</accession>
<gene>
    <name evidence="1" type="ORF">HPB47_010900</name>
</gene>